<dbReference type="EMBL" id="ANJA01001902">
    <property type="protein sequence ID" value="ETO73388.1"/>
    <property type="molecule type" value="Genomic_DNA"/>
</dbReference>
<dbReference type="AlphaFoldDB" id="A0A081A3C7"/>
<name>A0A081A3C7_PHYNI</name>
<organism evidence="1 2">
    <name type="scientific">Phytophthora nicotianae P1976</name>
    <dbReference type="NCBI Taxonomy" id="1317066"/>
    <lineage>
        <taxon>Eukaryota</taxon>
        <taxon>Sar</taxon>
        <taxon>Stramenopiles</taxon>
        <taxon>Oomycota</taxon>
        <taxon>Peronosporomycetes</taxon>
        <taxon>Peronosporales</taxon>
        <taxon>Peronosporaceae</taxon>
        <taxon>Phytophthora</taxon>
    </lineage>
</organism>
<feature type="non-terminal residue" evidence="1">
    <location>
        <position position="115"/>
    </location>
</feature>
<dbReference type="Proteomes" id="UP000028582">
    <property type="component" value="Unassembled WGS sequence"/>
</dbReference>
<proteinExistence type="predicted"/>
<reference evidence="1 2" key="1">
    <citation type="submission" date="2013-11" db="EMBL/GenBank/DDBJ databases">
        <title>The Genome Sequence of Phytophthora parasitica P1976.</title>
        <authorList>
            <consortium name="The Broad Institute Genomics Platform"/>
            <person name="Russ C."/>
            <person name="Tyler B."/>
            <person name="Panabieres F."/>
            <person name="Shan W."/>
            <person name="Tripathy S."/>
            <person name="Grunwald N."/>
            <person name="Machado M."/>
            <person name="Johnson C.S."/>
            <person name="Walker B."/>
            <person name="Young S."/>
            <person name="Zeng Q."/>
            <person name="Gargeya S."/>
            <person name="Fitzgerald M."/>
            <person name="Haas B."/>
            <person name="Abouelleil A."/>
            <person name="Allen A.W."/>
            <person name="Alvarado L."/>
            <person name="Arachchi H.M."/>
            <person name="Berlin A.M."/>
            <person name="Chapman S.B."/>
            <person name="Gainer-Dewar J."/>
            <person name="Goldberg J."/>
            <person name="Griggs A."/>
            <person name="Gujja S."/>
            <person name="Hansen M."/>
            <person name="Howarth C."/>
            <person name="Imamovic A."/>
            <person name="Ireland A."/>
            <person name="Larimer J."/>
            <person name="McCowan C."/>
            <person name="Murphy C."/>
            <person name="Pearson M."/>
            <person name="Poon T.W."/>
            <person name="Priest M."/>
            <person name="Roberts A."/>
            <person name="Saif S."/>
            <person name="Shea T."/>
            <person name="Sisk P."/>
            <person name="Sykes S."/>
            <person name="Wortman J."/>
            <person name="Nusbaum C."/>
            <person name="Birren B."/>
        </authorList>
    </citation>
    <scope>NUCLEOTIDE SEQUENCE [LARGE SCALE GENOMIC DNA]</scope>
    <source>
        <strain evidence="1 2">P1976</strain>
    </source>
</reference>
<comment type="caution">
    <text evidence="1">The sequence shown here is derived from an EMBL/GenBank/DDBJ whole genome shotgun (WGS) entry which is preliminary data.</text>
</comment>
<evidence type="ECO:0000313" key="2">
    <source>
        <dbReference type="Proteomes" id="UP000028582"/>
    </source>
</evidence>
<protein>
    <recommendedName>
        <fullName evidence="3">SWIM-type domain-containing protein</fullName>
    </recommendedName>
</protein>
<sequence>MGTNYARMEREGQPQWGWKVDLNQRSCDCNYFFKFACCIHLLHALKLSGAAKPVGRATLVYRGTSKKRQREFEPTEPHVPVGRPRSNGFALEVLLTDAWTGRTVWVAVISASYVK</sequence>
<accession>A0A081A3C7</accession>
<gene>
    <name evidence="1" type="ORF">F444_10632</name>
</gene>
<evidence type="ECO:0008006" key="3">
    <source>
        <dbReference type="Google" id="ProtNLM"/>
    </source>
</evidence>
<evidence type="ECO:0000313" key="1">
    <source>
        <dbReference type="EMBL" id="ETO73388.1"/>
    </source>
</evidence>